<protein>
    <submittedName>
        <fullName evidence="1">Uncharacterized protein</fullName>
    </submittedName>
</protein>
<gene>
    <name evidence="1" type="ORF">PHYEVI_LOCUS4813</name>
</gene>
<dbReference type="OrthoDB" id="6784338at2759"/>
<dbReference type="AlphaFoldDB" id="A0A9N9TMH7"/>
<keyword evidence="2" id="KW-1185">Reference proteome</keyword>
<sequence length="684" mass="78604">MEEKTSILKRKSLNCTIANETVTEDVVNKDKARRVSFSSKNYVKHFMVDDEKNTMWDSTYEETANQLDEANKLESAALSSDMELTCLSTTTRQVDNLVLSNTLMIDENNTTNDSSVDMELTRMSFGRDAISYSKENNQAQLNDPPAVENRRSVCRTFANDEQINGRLSVDMELTRNLQVNIARMETNLDDMEFTAVLNTKIQENPINQNFNTPTPEDIELPQTEVDKENVPVANINIIRVDILRSQETTCKEIIQSNQSNMDFTNVDPTYKAPIGGKFSILNEFDSKENSTESERLQFPSTEDVSILLETSDPCVSMSDIENDDVNSSISDSSYAEDSQFFDELQYIQQINLLVSQVQNRRSLDDTVLGECVDGALQQSMQEVASCISAIDDTVRKLKQAIATNVAESNREHEELLNRFKQAESFFSEFQWPKIPLVPFKELEKAQWESKSLEEKIEDYNRSSSQFWEYKKKENADCFCFCTFHSLVCFKVYAHPISGVVRDIEAFDNISSDAPAILFYLALCVRETMKRKKLSQVLTDSYTIFSLLDYMDLFMVDLKKFEMEYERLENSHFRMIRGDTEQTFIFRCVFVAPEFLIGWKIMLGMSAKNIGSFSSLEVEIDEVMGEIVNKNTIWNLAKGLKGCKSLRTFTGRVHNLIKEVGPKRKSISCQRIRKKYPFMNFEQMY</sequence>
<accession>A0A9N9TMH7</accession>
<dbReference type="EMBL" id="OU900095">
    <property type="protein sequence ID" value="CAG9858424.1"/>
    <property type="molecule type" value="Genomic_DNA"/>
</dbReference>
<organism evidence="1 2">
    <name type="scientific">Phyllotreta striolata</name>
    <name type="common">Striped flea beetle</name>
    <name type="synonym">Crioceris striolata</name>
    <dbReference type="NCBI Taxonomy" id="444603"/>
    <lineage>
        <taxon>Eukaryota</taxon>
        <taxon>Metazoa</taxon>
        <taxon>Ecdysozoa</taxon>
        <taxon>Arthropoda</taxon>
        <taxon>Hexapoda</taxon>
        <taxon>Insecta</taxon>
        <taxon>Pterygota</taxon>
        <taxon>Neoptera</taxon>
        <taxon>Endopterygota</taxon>
        <taxon>Coleoptera</taxon>
        <taxon>Polyphaga</taxon>
        <taxon>Cucujiformia</taxon>
        <taxon>Chrysomeloidea</taxon>
        <taxon>Chrysomelidae</taxon>
        <taxon>Galerucinae</taxon>
        <taxon>Alticini</taxon>
        <taxon>Phyllotreta</taxon>
    </lineage>
</organism>
<evidence type="ECO:0000313" key="1">
    <source>
        <dbReference type="EMBL" id="CAG9858424.1"/>
    </source>
</evidence>
<evidence type="ECO:0000313" key="2">
    <source>
        <dbReference type="Proteomes" id="UP001153712"/>
    </source>
</evidence>
<name>A0A9N9TMH7_PHYSR</name>
<reference evidence="1" key="1">
    <citation type="submission" date="2022-01" db="EMBL/GenBank/DDBJ databases">
        <authorList>
            <person name="King R."/>
        </authorList>
    </citation>
    <scope>NUCLEOTIDE SEQUENCE</scope>
</reference>
<proteinExistence type="predicted"/>
<dbReference type="Proteomes" id="UP001153712">
    <property type="component" value="Chromosome 2"/>
</dbReference>